<proteinExistence type="predicted"/>
<feature type="chain" id="PRO_5039955319" description="Secreted protein" evidence="1">
    <location>
        <begin position="24"/>
        <end position="90"/>
    </location>
</feature>
<dbReference type="Proteomes" id="UP000215914">
    <property type="component" value="Unassembled WGS sequence"/>
</dbReference>
<evidence type="ECO:0000313" key="2">
    <source>
        <dbReference type="EMBL" id="KAF5762650.1"/>
    </source>
</evidence>
<dbReference type="AlphaFoldDB" id="A0A9K3DX49"/>
<protein>
    <recommendedName>
        <fullName evidence="4">Secreted protein</fullName>
    </recommendedName>
</protein>
<reference evidence="2" key="2">
    <citation type="submission" date="2020-06" db="EMBL/GenBank/DDBJ databases">
        <title>Helianthus annuus Genome sequencing and assembly Release 2.</title>
        <authorList>
            <person name="Gouzy J."/>
            <person name="Langlade N."/>
            <person name="Munos S."/>
        </authorList>
    </citation>
    <scope>NUCLEOTIDE SEQUENCE</scope>
    <source>
        <tissue evidence="2">Leaves</tissue>
    </source>
</reference>
<evidence type="ECO:0008006" key="4">
    <source>
        <dbReference type="Google" id="ProtNLM"/>
    </source>
</evidence>
<feature type="signal peptide" evidence="1">
    <location>
        <begin position="1"/>
        <end position="23"/>
    </location>
</feature>
<keyword evidence="3" id="KW-1185">Reference proteome</keyword>
<dbReference type="EMBL" id="MNCJ02000330">
    <property type="protein sequence ID" value="KAF5762650.1"/>
    <property type="molecule type" value="Genomic_DNA"/>
</dbReference>
<sequence>MYSINSLKLSCVCVCSLCALFCSQTNDSLFIHTDTTKLILAWRITTSVDESQEHLTKWRTCSTKWNMSTKQDLFRRPLHLFRQFGLKPNS</sequence>
<keyword evidence="1" id="KW-0732">Signal</keyword>
<evidence type="ECO:0000313" key="3">
    <source>
        <dbReference type="Proteomes" id="UP000215914"/>
    </source>
</evidence>
<accession>A0A9K3DX49</accession>
<name>A0A9K3DX49_HELAN</name>
<reference evidence="2" key="1">
    <citation type="journal article" date="2017" name="Nature">
        <title>The sunflower genome provides insights into oil metabolism, flowering and Asterid evolution.</title>
        <authorList>
            <person name="Badouin H."/>
            <person name="Gouzy J."/>
            <person name="Grassa C.J."/>
            <person name="Murat F."/>
            <person name="Staton S.E."/>
            <person name="Cottret L."/>
            <person name="Lelandais-Briere C."/>
            <person name="Owens G.L."/>
            <person name="Carrere S."/>
            <person name="Mayjonade B."/>
            <person name="Legrand L."/>
            <person name="Gill N."/>
            <person name="Kane N.C."/>
            <person name="Bowers J.E."/>
            <person name="Hubner S."/>
            <person name="Bellec A."/>
            <person name="Berard A."/>
            <person name="Berges H."/>
            <person name="Blanchet N."/>
            <person name="Boniface M.C."/>
            <person name="Brunel D."/>
            <person name="Catrice O."/>
            <person name="Chaidir N."/>
            <person name="Claudel C."/>
            <person name="Donnadieu C."/>
            <person name="Faraut T."/>
            <person name="Fievet G."/>
            <person name="Helmstetter N."/>
            <person name="King M."/>
            <person name="Knapp S.J."/>
            <person name="Lai Z."/>
            <person name="Le Paslier M.C."/>
            <person name="Lippi Y."/>
            <person name="Lorenzon L."/>
            <person name="Mandel J.R."/>
            <person name="Marage G."/>
            <person name="Marchand G."/>
            <person name="Marquand E."/>
            <person name="Bret-Mestries E."/>
            <person name="Morien E."/>
            <person name="Nambeesan S."/>
            <person name="Nguyen T."/>
            <person name="Pegot-Espagnet P."/>
            <person name="Pouilly N."/>
            <person name="Raftis F."/>
            <person name="Sallet E."/>
            <person name="Schiex T."/>
            <person name="Thomas J."/>
            <person name="Vandecasteele C."/>
            <person name="Vares D."/>
            <person name="Vear F."/>
            <person name="Vautrin S."/>
            <person name="Crespi M."/>
            <person name="Mangin B."/>
            <person name="Burke J.M."/>
            <person name="Salse J."/>
            <person name="Munos S."/>
            <person name="Vincourt P."/>
            <person name="Rieseberg L.H."/>
            <person name="Langlade N.B."/>
        </authorList>
    </citation>
    <scope>NUCLEOTIDE SEQUENCE</scope>
    <source>
        <tissue evidence="2">Leaves</tissue>
    </source>
</reference>
<gene>
    <name evidence="2" type="ORF">HanXRQr2_Chr15g0671411</name>
</gene>
<comment type="caution">
    <text evidence="2">The sequence shown here is derived from an EMBL/GenBank/DDBJ whole genome shotgun (WGS) entry which is preliminary data.</text>
</comment>
<organism evidence="2 3">
    <name type="scientific">Helianthus annuus</name>
    <name type="common">Common sunflower</name>
    <dbReference type="NCBI Taxonomy" id="4232"/>
    <lineage>
        <taxon>Eukaryota</taxon>
        <taxon>Viridiplantae</taxon>
        <taxon>Streptophyta</taxon>
        <taxon>Embryophyta</taxon>
        <taxon>Tracheophyta</taxon>
        <taxon>Spermatophyta</taxon>
        <taxon>Magnoliopsida</taxon>
        <taxon>eudicotyledons</taxon>
        <taxon>Gunneridae</taxon>
        <taxon>Pentapetalae</taxon>
        <taxon>asterids</taxon>
        <taxon>campanulids</taxon>
        <taxon>Asterales</taxon>
        <taxon>Asteraceae</taxon>
        <taxon>Asteroideae</taxon>
        <taxon>Heliantheae alliance</taxon>
        <taxon>Heliantheae</taxon>
        <taxon>Helianthus</taxon>
    </lineage>
</organism>
<evidence type="ECO:0000256" key="1">
    <source>
        <dbReference type="SAM" id="SignalP"/>
    </source>
</evidence>
<dbReference type="Gramene" id="mRNA:HanXRQr2_Chr15g0671411">
    <property type="protein sequence ID" value="CDS:HanXRQr2_Chr15g0671411.1"/>
    <property type="gene ID" value="HanXRQr2_Chr15g0671411"/>
</dbReference>